<evidence type="ECO:0000313" key="3">
    <source>
        <dbReference type="EMBL" id="KAF2706525.1"/>
    </source>
</evidence>
<dbReference type="InterPro" id="IPR038966">
    <property type="entry name" value="TMA17"/>
</dbReference>
<name>A0A6G1K1X6_9PLEO</name>
<proteinExistence type="predicted"/>
<accession>A0A6G1K1X6</accession>
<dbReference type="PANTHER" id="PTHR40422">
    <property type="entry name" value="TRANSLATION MACHINERY-ASSOCIATED PROTEIN 17"/>
    <property type="match status" value="1"/>
</dbReference>
<keyword evidence="4" id="KW-1185">Reference proteome</keyword>
<evidence type="ECO:0000256" key="2">
    <source>
        <dbReference type="SAM" id="MobiDB-lite"/>
    </source>
</evidence>
<feature type="region of interest" description="Disordered" evidence="2">
    <location>
        <begin position="91"/>
        <end position="157"/>
    </location>
</feature>
<gene>
    <name evidence="3" type="ORF">K504DRAFT_458929</name>
</gene>
<dbReference type="Proteomes" id="UP000799428">
    <property type="component" value="Unassembled WGS sequence"/>
</dbReference>
<dbReference type="PANTHER" id="PTHR40422:SF1">
    <property type="entry name" value="TRANSLATION MACHINERY-ASSOCIATED PROTEIN 17"/>
    <property type="match status" value="1"/>
</dbReference>
<dbReference type="EMBL" id="MU005775">
    <property type="protein sequence ID" value="KAF2706525.1"/>
    <property type="molecule type" value="Genomic_DNA"/>
</dbReference>
<dbReference type="GO" id="GO:0070682">
    <property type="term" value="P:proteasome regulatory particle assembly"/>
    <property type="evidence" value="ECO:0007669"/>
    <property type="project" value="InterPro"/>
</dbReference>
<feature type="coiled-coil region" evidence="1">
    <location>
        <begin position="22"/>
        <end position="56"/>
    </location>
</feature>
<protein>
    <submittedName>
        <fullName evidence="3">Uncharacterized protein</fullName>
    </submittedName>
</protein>
<dbReference type="GO" id="GO:0030674">
    <property type="term" value="F:protein-macromolecule adaptor activity"/>
    <property type="evidence" value="ECO:0007669"/>
    <property type="project" value="TreeGrafter"/>
</dbReference>
<evidence type="ECO:0000313" key="4">
    <source>
        <dbReference type="Proteomes" id="UP000799428"/>
    </source>
</evidence>
<dbReference type="AlphaFoldDB" id="A0A6G1K1X6"/>
<sequence>MSATALPITSERFAAALRELPVSSLHAKVSELQNAIAHLEESNKALEEFVREENDQDCYEALMENKEVVLRNRERIELIRKEVVELRGLPWTAEEGKTTTAPATAGEVDIADSETGLNGIGNTATTAAASTNATATGRPQEQTTSSATTEEEEGVFL</sequence>
<organism evidence="3 4">
    <name type="scientific">Pleomassaria siparia CBS 279.74</name>
    <dbReference type="NCBI Taxonomy" id="1314801"/>
    <lineage>
        <taxon>Eukaryota</taxon>
        <taxon>Fungi</taxon>
        <taxon>Dikarya</taxon>
        <taxon>Ascomycota</taxon>
        <taxon>Pezizomycotina</taxon>
        <taxon>Dothideomycetes</taxon>
        <taxon>Pleosporomycetidae</taxon>
        <taxon>Pleosporales</taxon>
        <taxon>Pleomassariaceae</taxon>
        <taxon>Pleomassaria</taxon>
    </lineage>
</organism>
<feature type="compositionally biased region" description="Low complexity" evidence="2">
    <location>
        <begin position="122"/>
        <end position="148"/>
    </location>
</feature>
<reference evidence="3" key="1">
    <citation type="journal article" date="2020" name="Stud. Mycol.">
        <title>101 Dothideomycetes genomes: a test case for predicting lifestyles and emergence of pathogens.</title>
        <authorList>
            <person name="Haridas S."/>
            <person name="Albert R."/>
            <person name="Binder M."/>
            <person name="Bloem J."/>
            <person name="Labutti K."/>
            <person name="Salamov A."/>
            <person name="Andreopoulos B."/>
            <person name="Baker S."/>
            <person name="Barry K."/>
            <person name="Bills G."/>
            <person name="Bluhm B."/>
            <person name="Cannon C."/>
            <person name="Castanera R."/>
            <person name="Culley D."/>
            <person name="Daum C."/>
            <person name="Ezra D."/>
            <person name="Gonzalez J."/>
            <person name="Henrissat B."/>
            <person name="Kuo A."/>
            <person name="Liang C."/>
            <person name="Lipzen A."/>
            <person name="Lutzoni F."/>
            <person name="Magnuson J."/>
            <person name="Mondo S."/>
            <person name="Nolan M."/>
            <person name="Ohm R."/>
            <person name="Pangilinan J."/>
            <person name="Park H.-J."/>
            <person name="Ramirez L."/>
            <person name="Alfaro M."/>
            <person name="Sun H."/>
            <person name="Tritt A."/>
            <person name="Yoshinaga Y."/>
            <person name="Zwiers L.-H."/>
            <person name="Turgeon B."/>
            <person name="Goodwin S."/>
            <person name="Spatafora J."/>
            <person name="Crous P."/>
            <person name="Grigoriev I."/>
        </authorList>
    </citation>
    <scope>NUCLEOTIDE SEQUENCE</scope>
    <source>
        <strain evidence="3">CBS 279.74</strain>
    </source>
</reference>
<keyword evidence="1" id="KW-0175">Coiled coil</keyword>
<evidence type="ECO:0000256" key="1">
    <source>
        <dbReference type="SAM" id="Coils"/>
    </source>
</evidence>
<dbReference type="OrthoDB" id="548474at2759"/>